<keyword evidence="5" id="KW-0378">Hydrolase</keyword>
<dbReference type="CDD" id="cd16913">
    <property type="entry name" value="YkuD_like"/>
    <property type="match status" value="1"/>
</dbReference>
<evidence type="ECO:0000256" key="11">
    <source>
        <dbReference type="SAM" id="SignalP"/>
    </source>
</evidence>
<dbReference type="InterPro" id="IPR005490">
    <property type="entry name" value="LD_TPept_cat_dom"/>
</dbReference>
<dbReference type="PANTHER" id="PTHR30582:SF24">
    <property type="entry name" value="L,D-TRANSPEPTIDASE ERFK_SRFK-RELATED"/>
    <property type="match status" value="1"/>
</dbReference>
<evidence type="ECO:0000256" key="7">
    <source>
        <dbReference type="ARBA" id="ARBA00022984"/>
    </source>
</evidence>
<proteinExistence type="inferred from homology"/>
<evidence type="ECO:0000256" key="10">
    <source>
        <dbReference type="SAM" id="MobiDB-lite"/>
    </source>
</evidence>
<dbReference type="PANTHER" id="PTHR30582">
    <property type="entry name" value="L,D-TRANSPEPTIDASE"/>
    <property type="match status" value="1"/>
</dbReference>
<dbReference type="InterPro" id="IPR038063">
    <property type="entry name" value="Transpep_catalytic_dom"/>
</dbReference>
<reference evidence="13" key="2">
    <citation type="submission" date="2021-08" db="EMBL/GenBank/DDBJ databases">
        <authorList>
            <person name="Tani A."/>
            <person name="Ola A."/>
            <person name="Ogura Y."/>
            <person name="Katsura K."/>
            <person name="Hayashi T."/>
        </authorList>
    </citation>
    <scope>NUCLEOTIDE SEQUENCE</scope>
    <source>
        <strain evidence="13">DSM 23632</strain>
    </source>
</reference>
<dbReference type="PROSITE" id="PS52029">
    <property type="entry name" value="LD_TPASE"/>
    <property type="match status" value="1"/>
</dbReference>
<keyword evidence="8 9" id="KW-0961">Cell wall biogenesis/degradation</keyword>
<evidence type="ECO:0000313" key="13">
    <source>
        <dbReference type="EMBL" id="GJE58976.1"/>
    </source>
</evidence>
<protein>
    <recommendedName>
        <fullName evidence="12">L,D-TPase catalytic domain-containing protein</fullName>
    </recommendedName>
</protein>
<sequence length="315" mass="33910">MSDFMRRTLLIGSTAGLALLAATAPGHAQRGAPPPSDAIDGYGGYDDDRLYQDQNGALYRRRGGRYEPYAGRVEGGRPVPDRPGAPALRRSAERPPVEAPEAETVPGQPGPAVNPAMKAAVERPADDGPIDYARAYAPIADDPFPVPAFNYKKTNPAYLRQEIAYTGSYEPGTIVIDPRAHQLTLVQPNGRARRYGVGVGKQGFSWSGISTVNSKQAWPDWYPPKEMIARRPDLAGQVSKLQSGVGVPGGSRNPLGARAMYLWQGNKDTLYRIHGTTEPESIGKSVSSGCIRMINQDAIDLFSRVSVGAKVVVLN</sequence>
<dbReference type="EMBL" id="BPRB01000058">
    <property type="protein sequence ID" value="GJE58976.1"/>
    <property type="molecule type" value="Genomic_DNA"/>
</dbReference>
<gene>
    <name evidence="13" type="ORF">MPOCJGCO_1062</name>
</gene>
<keyword evidence="4" id="KW-0808">Transferase</keyword>
<comment type="caution">
    <text evidence="13">The sequence shown here is derived from an EMBL/GenBank/DDBJ whole genome shotgun (WGS) entry which is preliminary data.</text>
</comment>
<feature type="domain" description="L,D-TPase catalytic" evidence="12">
    <location>
        <begin position="172"/>
        <end position="314"/>
    </location>
</feature>
<evidence type="ECO:0000256" key="9">
    <source>
        <dbReference type="PROSITE-ProRule" id="PRU01373"/>
    </source>
</evidence>
<keyword evidence="3" id="KW-0328">Glycosyltransferase</keyword>
<dbReference type="PROSITE" id="PS51318">
    <property type="entry name" value="TAT"/>
    <property type="match status" value="1"/>
</dbReference>
<keyword evidence="11" id="KW-0732">Signal</keyword>
<feature type="signal peptide" evidence="11">
    <location>
        <begin position="1"/>
        <end position="28"/>
    </location>
</feature>
<keyword evidence="14" id="KW-1185">Reference proteome</keyword>
<evidence type="ECO:0000259" key="12">
    <source>
        <dbReference type="PROSITE" id="PS52029"/>
    </source>
</evidence>
<feature type="active site" description="Proton donor/acceptor" evidence="9">
    <location>
        <position position="274"/>
    </location>
</feature>
<dbReference type="InterPro" id="IPR006311">
    <property type="entry name" value="TAT_signal"/>
</dbReference>
<evidence type="ECO:0000256" key="2">
    <source>
        <dbReference type="ARBA" id="ARBA00005992"/>
    </source>
</evidence>
<keyword evidence="6 9" id="KW-0133">Cell shape</keyword>
<dbReference type="InterPro" id="IPR050979">
    <property type="entry name" value="LD-transpeptidase"/>
</dbReference>
<evidence type="ECO:0000256" key="4">
    <source>
        <dbReference type="ARBA" id="ARBA00022679"/>
    </source>
</evidence>
<organism evidence="13 14">
    <name type="scientific">Methylobacterium trifolii</name>
    <dbReference type="NCBI Taxonomy" id="1003092"/>
    <lineage>
        <taxon>Bacteria</taxon>
        <taxon>Pseudomonadati</taxon>
        <taxon>Pseudomonadota</taxon>
        <taxon>Alphaproteobacteria</taxon>
        <taxon>Hyphomicrobiales</taxon>
        <taxon>Methylobacteriaceae</taxon>
        <taxon>Methylobacterium</taxon>
    </lineage>
</organism>
<feature type="region of interest" description="Disordered" evidence="10">
    <location>
        <begin position="68"/>
        <end position="112"/>
    </location>
</feature>
<evidence type="ECO:0000256" key="1">
    <source>
        <dbReference type="ARBA" id="ARBA00004752"/>
    </source>
</evidence>
<feature type="active site" description="Nucleophile" evidence="9">
    <location>
        <position position="290"/>
    </location>
</feature>
<comment type="pathway">
    <text evidence="1 9">Cell wall biogenesis; peptidoglycan biosynthesis.</text>
</comment>
<dbReference type="Proteomes" id="UP001055057">
    <property type="component" value="Unassembled WGS sequence"/>
</dbReference>
<evidence type="ECO:0000256" key="3">
    <source>
        <dbReference type="ARBA" id="ARBA00022676"/>
    </source>
</evidence>
<feature type="chain" id="PRO_5045554151" description="L,D-TPase catalytic domain-containing protein" evidence="11">
    <location>
        <begin position="29"/>
        <end position="315"/>
    </location>
</feature>
<accession>A0ABQ4TV86</accession>
<dbReference type="Gene3D" id="2.40.440.10">
    <property type="entry name" value="L,D-transpeptidase catalytic domain-like"/>
    <property type="match status" value="1"/>
</dbReference>
<reference evidence="13" key="1">
    <citation type="journal article" date="2021" name="Front. Microbiol.">
        <title>Comprehensive Comparative Genomics and Phenotyping of Methylobacterium Species.</title>
        <authorList>
            <person name="Alessa O."/>
            <person name="Ogura Y."/>
            <person name="Fujitani Y."/>
            <person name="Takami H."/>
            <person name="Hayashi T."/>
            <person name="Sahin N."/>
            <person name="Tani A."/>
        </authorList>
    </citation>
    <scope>NUCLEOTIDE SEQUENCE</scope>
    <source>
        <strain evidence="13">DSM 23632</strain>
    </source>
</reference>
<dbReference type="RefSeq" id="WP_238181573.1">
    <property type="nucleotide sequence ID" value="NZ_BPRB01000058.1"/>
</dbReference>
<comment type="similarity">
    <text evidence="2">Belongs to the YkuD family.</text>
</comment>
<evidence type="ECO:0000313" key="14">
    <source>
        <dbReference type="Proteomes" id="UP001055057"/>
    </source>
</evidence>
<name>A0ABQ4TV86_9HYPH</name>
<evidence type="ECO:0000256" key="5">
    <source>
        <dbReference type="ARBA" id="ARBA00022801"/>
    </source>
</evidence>
<evidence type="ECO:0000256" key="6">
    <source>
        <dbReference type="ARBA" id="ARBA00022960"/>
    </source>
</evidence>
<dbReference type="Pfam" id="PF03734">
    <property type="entry name" value="YkuD"/>
    <property type="match status" value="1"/>
</dbReference>
<keyword evidence="7 9" id="KW-0573">Peptidoglycan synthesis</keyword>
<evidence type="ECO:0000256" key="8">
    <source>
        <dbReference type="ARBA" id="ARBA00023316"/>
    </source>
</evidence>
<dbReference type="SUPFAM" id="SSF141523">
    <property type="entry name" value="L,D-transpeptidase catalytic domain-like"/>
    <property type="match status" value="1"/>
</dbReference>
<feature type="region of interest" description="Disordered" evidence="10">
    <location>
        <begin position="25"/>
        <end position="46"/>
    </location>
</feature>